<dbReference type="AlphaFoldDB" id="A0A2G1XM72"/>
<keyword evidence="3" id="KW-1185">Reference proteome</keyword>
<name>A0A2G1XM72_STRCJ</name>
<reference evidence="2 3" key="1">
    <citation type="journal article" date="2017" name="Biochemistry">
        <title>Identification of the Biosynthetic Pathway for the Antibiotic Bicyclomycin.</title>
        <authorList>
            <person name="Patteson J."/>
            <person name="Cai W."/>
            <person name="Johnson R.A."/>
            <person name="Santa Maria K."/>
            <person name="Li B."/>
        </authorList>
    </citation>
    <scope>NUCLEOTIDE SEQUENCE [LARGE SCALE GENOMIC DNA]</scope>
    <source>
        <strain evidence="2 3">ATCC 21532</strain>
    </source>
</reference>
<comment type="caution">
    <text evidence="2">The sequence shown here is derived from an EMBL/GenBank/DDBJ whole genome shotgun (WGS) entry which is preliminary data.</text>
</comment>
<keyword evidence="1" id="KW-0812">Transmembrane</keyword>
<keyword evidence="1" id="KW-0472">Membrane</keyword>
<evidence type="ECO:0000256" key="1">
    <source>
        <dbReference type="SAM" id="Phobius"/>
    </source>
</evidence>
<evidence type="ECO:0000313" key="2">
    <source>
        <dbReference type="EMBL" id="PHQ52338.1"/>
    </source>
</evidence>
<sequence>MWWMLQLALIAIVAGAGIADRWSSGFDSWWLMGVSAVSAVLGMVALTWRGVVVQPRWVGPLVGLVFGTGVVGMGVALAVTAPSRPMGSRVLFLAGASYVVLAGIWLLVRQWSWRTAITWLLPVVLPLVLGVFPGIGLVVHTFYLDAFDLRLEDIEIPVVYQVVASLKVIAAMSMWLLAPAFWGYAKHFHLAIRDRWVGHLMLLFIALCSFVAGPWMLAAEPAGEAGQRAVAAAAAGRAPAAYFGIKPEWVCVAPVGRAAETAVEGGEFQPEHPYLMLGDADGKAVLWDPKERHALKISMSKIKVVPSEGKAPAHCG</sequence>
<feature type="transmembrane region" description="Helical" evidence="1">
    <location>
        <begin position="90"/>
        <end position="108"/>
    </location>
</feature>
<feature type="transmembrane region" description="Helical" evidence="1">
    <location>
        <begin position="57"/>
        <end position="78"/>
    </location>
</feature>
<feature type="transmembrane region" description="Helical" evidence="1">
    <location>
        <begin position="29"/>
        <end position="48"/>
    </location>
</feature>
<feature type="transmembrane region" description="Helical" evidence="1">
    <location>
        <begin position="196"/>
        <end position="217"/>
    </location>
</feature>
<dbReference type="EMBL" id="NHZO01000084">
    <property type="protein sequence ID" value="PHQ52338.1"/>
    <property type="molecule type" value="Genomic_DNA"/>
</dbReference>
<feature type="transmembrane region" description="Helical" evidence="1">
    <location>
        <begin position="120"/>
        <end position="143"/>
    </location>
</feature>
<feature type="transmembrane region" description="Helical" evidence="1">
    <location>
        <begin position="163"/>
        <end position="184"/>
    </location>
</feature>
<accession>A0A2G1XM72</accession>
<evidence type="ECO:0000313" key="3">
    <source>
        <dbReference type="Proteomes" id="UP000222531"/>
    </source>
</evidence>
<protein>
    <submittedName>
        <fullName evidence="2">Uncharacterized protein</fullName>
    </submittedName>
</protein>
<keyword evidence="1" id="KW-1133">Transmembrane helix</keyword>
<proteinExistence type="predicted"/>
<gene>
    <name evidence="2" type="ORF">BLA24_07730</name>
</gene>
<organism evidence="2 3">
    <name type="scientific">Streptomyces cinnamoneus</name>
    <name type="common">Streptoverticillium cinnamoneum</name>
    <dbReference type="NCBI Taxonomy" id="53446"/>
    <lineage>
        <taxon>Bacteria</taxon>
        <taxon>Bacillati</taxon>
        <taxon>Actinomycetota</taxon>
        <taxon>Actinomycetes</taxon>
        <taxon>Kitasatosporales</taxon>
        <taxon>Streptomycetaceae</taxon>
        <taxon>Streptomyces</taxon>
        <taxon>Streptomyces cinnamoneus group</taxon>
    </lineage>
</organism>
<dbReference type="Proteomes" id="UP000222531">
    <property type="component" value="Unassembled WGS sequence"/>
</dbReference>